<dbReference type="SUPFAM" id="SSF46785">
    <property type="entry name" value="Winged helix' DNA-binding domain"/>
    <property type="match status" value="1"/>
</dbReference>
<dbReference type="Gene3D" id="3.30.1490.190">
    <property type="match status" value="1"/>
</dbReference>
<evidence type="ECO:0000256" key="7">
    <source>
        <dbReference type="PIRSR" id="PIRSR602481-1"/>
    </source>
</evidence>
<keyword evidence="5" id="KW-0238">DNA-binding</keyword>
<keyword evidence="3 7" id="KW-0862">Zinc</keyword>
<accession>A0A1Y6C9Z5</accession>
<feature type="binding site" evidence="7">
    <location>
        <position position="158"/>
    </location>
    <ligand>
        <name>Zn(2+)</name>
        <dbReference type="ChEBI" id="CHEBI:29105"/>
    </ligand>
</feature>
<feature type="binding site" evidence="7">
    <location>
        <position position="155"/>
    </location>
    <ligand>
        <name>Zn(2+)</name>
        <dbReference type="ChEBI" id="CHEBI:29105"/>
    </ligand>
</feature>
<name>A0A1Y6C9Z5_9PROT</name>
<dbReference type="InterPro" id="IPR036388">
    <property type="entry name" value="WH-like_DNA-bd_sf"/>
</dbReference>
<dbReference type="Proteomes" id="UP000192917">
    <property type="component" value="Unassembled WGS sequence"/>
</dbReference>
<evidence type="ECO:0000256" key="4">
    <source>
        <dbReference type="ARBA" id="ARBA00023015"/>
    </source>
</evidence>
<dbReference type="GO" id="GO:0045892">
    <property type="term" value="P:negative regulation of DNA-templated transcription"/>
    <property type="evidence" value="ECO:0007669"/>
    <property type="project" value="TreeGrafter"/>
</dbReference>
<dbReference type="PANTHER" id="PTHR33202">
    <property type="entry name" value="ZINC UPTAKE REGULATION PROTEIN"/>
    <property type="match status" value="1"/>
</dbReference>
<dbReference type="PANTHER" id="PTHR33202:SF6">
    <property type="entry name" value="ZINC UPTAKE REGULATION PROTEIN"/>
    <property type="match status" value="1"/>
</dbReference>
<dbReference type="STRING" id="560819.SAMN05428998_11929"/>
<keyword evidence="9" id="KW-1185">Reference proteome</keyword>
<evidence type="ECO:0000256" key="1">
    <source>
        <dbReference type="ARBA" id="ARBA00007957"/>
    </source>
</evidence>
<dbReference type="GO" id="GO:0003700">
    <property type="term" value="F:DNA-binding transcription factor activity"/>
    <property type="evidence" value="ECO:0007669"/>
    <property type="project" value="InterPro"/>
</dbReference>
<dbReference type="InterPro" id="IPR036390">
    <property type="entry name" value="WH_DNA-bd_sf"/>
</dbReference>
<evidence type="ECO:0000256" key="5">
    <source>
        <dbReference type="ARBA" id="ARBA00023125"/>
    </source>
</evidence>
<evidence type="ECO:0000256" key="3">
    <source>
        <dbReference type="ARBA" id="ARBA00022833"/>
    </source>
</evidence>
<evidence type="ECO:0000313" key="9">
    <source>
        <dbReference type="Proteomes" id="UP000192917"/>
    </source>
</evidence>
<sequence>MTDEALAFPTARHDHAACIAEALDRAERLCAERGERLTTLRRQVLELVWSGHAPQGAYDLLEQLGQARGRVAPPTVYRALEFLQAQGLIHRIESLNAFIGCPIPEERHSGQFFICRLCGLAAELDVGAIDRAIDREATRLGFTIERRTVELQGLCRACREAQA</sequence>
<keyword evidence="2" id="KW-0678">Repressor</keyword>
<organism evidence="8 9">
    <name type="scientific">Tistlia consotensis USBA 355</name>
    <dbReference type="NCBI Taxonomy" id="560819"/>
    <lineage>
        <taxon>Bacteria</taxon>
        <taxon>Pseudomonadati</taxon>
        <taxon>Pseudomonadota</taxon>
        <taxon>Alphaproteobacteria</taxon>
        <taxon>Rhodospirillales</taxon>
        <taxon>Rhodovibrionaceae</taxon>
        <taxon>Tistlia</taxon>
    </lineage>
</organism>
<dbReference type="InterPro" id="IPR043135">
    <property type="entry name" value="Fur_C"/>
</dbReference>
<dbReference type="GO" id="GO:1900376">
    <property type="term" value="P:regulation of secondary metabolite biosynthetic process"/>
    <property type="evidence" value="ECO:0007669"/>
    <property type="project" value="TreeGrafter"/>
</dbReference>
<dbReference type="RefSeq" id="WP_085124528.1">
    <property type="nucleotide sequence ID" value="NZ_FWZX01000019.1"/>
</dbReference>
<dbReference type="GO" id="GO:0008270">
    <property type="term" value="F:zinc ion binding"/>
    <property type="evidence" value="ECO:0007669"/>
    <property type="project" value="TreeGrafter"/>
</dbReference>
<feature type="binding site" evidence="7">
    <location>
        <position position="115"/>
    </location>
    <ligand>
        <name>Zn(2+)</name>
        <dbReference type="ChEBI" id="CHEBI:29105"/>
    </ligand>
</feature>
<dbReference type="GO" id="GO:0005829">
    <property type="term" value="C:cytosol"/>
    <property type="evidence" value="ECO:0007669"/>
    <property type="project" value="TreeGrafter"/>
</dbReference>
<comment type="cofactor">
    <cofactor evidence="7">
        <name>Zn(2+)</name>
        <dbReference type="ChEBI" id="CHEBI:29105"/>
    </cofactor>
    <text evidence="7">Binds 1 zinc ion per subunit.</text>
</comment>
<dbReference type="GO" id="GO:0000976">
    <property type="term" value="F:transcription cis-regulatory region binding"/>
    <property type="evidence" value="ECO:0007669"/>
    <property type="project" value="TreeGrafter"/>
</dbReference>
<keyword evidence="7" id="KW-0479">Metal-binding</keyword>
<gene>
    <name evidence="8" type="ORF">SAMN05428998_11929</name>
</gene>
<feature type="binding site" evidence="7">
    <location>
        <position position="118"/>
    </location>
    <ligand>
        <name>Zn(2+)</name>
        <dbReference type="ChEBI" id="CHEBI:29105"/>
    </ligand>
</feature>
<protein>
    <submittedName>
        <fullName evidence="8">Fur family transcriptional regulator, zinc uptake regulator</fullName>
    </submittedName>
</protein>
<comment type="similarity">
    <text evidence="1">Belongs to the Fur family.</text>
</comment>
<proteinExistence type="inferred from homology"/>
<dbReference type="InterPro" id="IPR002481">
    <property type="entry name" value="FUR"/>
</dbReference>
<evidence type="ECO:0000256" key="6">
    <source>
        <dbReference type="ARBA" id="ARBA00023163"/>
    </source>
</evidence>
<dbReference type="AlphaFoldDB" id="A0A1Y6C9Z5"/>
<dbReference type="EMBL" id="FWZX01000019">
    <property type="protein sequence ID" value="SMF53460.1"/>
    <property type="molecule type" value="Genomic_DNA"/>
</dbReference>
<keyword evidence="4" id="KW-0805">Transcription regulation</keyword>
<dbReference type="Gene3D" id="1.10.10.10">
    <property type="entry name" value="Winged helix-like DNA-binding domain superfamily/Winged helix DNA-binding domain"/>
    <property type="match status" value="1"/>
</dbReference>
<dbReference type="Pfam" id="PF01475">
    <property type="entry name" value="FUR"/>
    <property type="match status" value="1"/>
</dbReference>
<evidence type="ECO:0000313" key="8">
    <source>
        <dbReference type="EMBL" id="SMF53460.1"/>
    </source>
</evidence>
<evidence type="ECO:0000256" key="2">
    <source>
        <dbReference type="ARBA" id="ARBA00022491"/>
    </source>
</evidence>
<reference evidence="8 9" key="1">
    <citation type="submission" date="2017-04" db="EMBL/GenBank/DDBJ databases">
        <authorList>
            <person name="Afonso C.L."/>
            <person name="Miller P.J."/>
            <person name="Scott M.A."/>
            <person name="Spackman E."/>
            <person name="Goraichik I."/>
            <person name="Dimitrov K.M."/>
            <person name="Suarez D.L."/>
            <person name="Swayne D.E."/>
        </authorList>
    </citation>
    <scope>NUCLEOTIDE SEQUENCE [LARGE SCALE GENOMIC DNA]</scope>
    <source>
        <strain evidence="8 9">USBA 355</strain>
    </source>
</reference>
<keyword evidence="6" id="KW-0804">Transcription</keyword>